<dbReference type="Gene3D" id="2.40.50.100">
    <property type="match status" value="1"/>
</dbReference>
<dbReference type="PANTHER" id="PTHR30469:SF12">
    <property type="entry name" value="MULTIDRUG RESISTANCE PROTEIN MDTA"/>
    <property type="match status" value="1"/>
</dbReference>
<organism evidence="4 5">
    <name type="scientific">Rubritalea profundi</name>
    <dbReference type="NCBI Taxonomy" id="1658618"/>
    <lineage>
        <taxon>Bacteria</taxon>
        <taxon>Pseudomonadati</taxon>
        <taxon>Verrucomicrobiota</taxon>
        <taxon>Verrucomicrobiia</taxon>
        <taxon>Verrucomicrobiales</taxon>
        <taxon>Rubritaleaceae</taxon>
        <taxon>Rubritalea</taxon>
    </lineage>
</organism>
<dbReference type="Proteomes" id="UP000239907">
    <property type="component" value="Unassembled WGS sequence"/>
</dbReference>
<evidence type="ECO:0000256" key="2">
    <source>
        <dbReference type="SAM" id="Coils"/>
    </source>
</evidence>
<evidence type="ECO:0000256" key="1">
    <source>
        <dbReference type="ARBA" id="ARBA00009477"/>
    </source>
</evidence>
<dbReference type="RefSeq" id="WP_105044146.1">
    <property type="nucleotide sequence ID" value="NZ_MQWA01000001.1"/>
</dbReference>
<evidence type="ECO:0000313" key="5">
    <source>
        <dbReference type="Proteomes" id="UP000239907"/>
    </source>
</evidence>
<dbReference type="InterPro" id="IPR006143">
    <property type="entry name" value="RND_pump_MFP"/>
</dbReference>
<accession>A0A2S7U3P2</accession>
<dbReference type="EMBL" id="MQWA01000001">
    <property type="protein sequence ID" value="PQJ29639.1"/>
    <property type="molecule type" value="Genomic_DNA"/>
</dbReference>
<feature type="coiled-coil region" evidence="2">
    <location>
        <begin position="122"/>
        <end position="196"/>
    </location>
</feature>
<dbReference type="Gene3D" id="1.10.287.470">
    <property type="entry name" value="Helix hairpin bin"/>
    <property type="match status" value="1"/>
</dbReference>
<evidence type="ECO:0000259" key="3">
    <source>
        <dbReference type="Pfam" id="PF25973"/>
    </source>
</evidence>
<dbReference type="Gene3D" id="2.40.30.170">
    <property type="match status" value="1"/>
</dbReference>
<dbReference type="InterPro" id="IPR058647">
    <property type="entry name" value="BSH_CzcB-like"/>
</dbReference>
<dbReference type="Pfam" id="PF25973">
    <property type="entry name" value="BSH_CzcB"/>
    <property type="match status" value="1"/>
</dbReference>
<evidence type="ECO:0000313" key="4">
    <source>
        <dbReference type="EMBL" id="PQJ29639.1"/>
    </source>
</evidence>
<protein>
    <recommendedName>
        <fullName evidence="3">CzcB-like barrel-sandwich hybrid domain-containing protein</fullName>
    </recommendedName>
</protein>
<sequence length="398" mass="43997">MKSILRIIPAILILAIGVWGWKHFSTAEDDSKKKKPARLSKTERTARALANAQQTHVIELNSEDFLVELTSHGIVKPPAITTLNPQVTGIVAEISPNFENGSFVAKGEILVELDQSDFQSQISSASAALARAEASLAQENARAAQALRNWRDIGFDEEPNALVLRKPQLKEAEANVVAQQASLERAQRNLARTKIRAPYDGRIRSRNIGLGQSVGSSTKLGELYATAYAEVRLPLSTRQLAKIDIDEIDFEHIPVVLEDALHAYDDRQWPAKIVRIEGELDPNSRELFVVARIEDPFGRKSETSGHPLRMNQPVTATIQANTLNNVVAISRKAIYGKDEIILIKDNTIHRQTINIVWSTIDTVFTDTEGLDKALLATSKLSYASQGSPVRIIEQVPHT</sequence>
<name>A0A2S7U3P2_9BACT</name>
<comment type="similarity">
    <text evidence="1">Belongs to the membrane fusion protein (MFP) (TC 8.A.1) family.</text>
</comment>
<dbReference type="NCBIfam" id="TIGR01730">
    <property type="entry name" value="RND_mfp"/>
    <property type="match status" value="1"/>
</dbReference>
<dbReference type="SUPFAM" id="SSF111369">
    <property type="entry name" value="HlyD-like secretion proteins"/>
    <property type="match status" value="1"/>
</dbReference>
<dbReference type="GO" id="GO:0015562">
    <property type="term" value="F:efflux transmembrane transporter activity"/>
    <property type="evidence" value="ECO:0007669"/>
    <property type="project" value="TreeGrafter"/>
</dbReference>
<dbReference type="AlphaFoldDB" id="A0A2S7U3P2"/>
<keyword evidence="2" id="KW-0175">Coiled coil</keyword>
<dbReference type="OrthoDB" id="5730196at2"/>
<gene>
    <name evidence="4" type="ORF">BSZ32_14830</name>
</gene>
<keyword evidence="5" id="KW-1185">Reference proteome</keyword>
<comment type="caution">
    <text evidence="4">The sequence shown here is derived from an EMBL/GenBank/DDBJ whole genome shotgun (WGS) entry which is preliminary data.</text>
</comment>
<dbReference type="GO" id="GO:1990281">
    <property type="term" value="C:efflux pump complex"/>
    <property type="evidence" value="ECO:0007669"/>
    <property type="project" value="TreeGrafter"/>
</dbReference>
<proteinExistence type="inferred from homology"/>
<feature type="domain" description="CzcB-like barrel-sandwich hybrid" evidence="3">
    <location>
        <begin position="81"/>
        <end position="219"/>
    </location>
</feature>
<reference evidence="4 5" key="1">
    <citation type="submission" date="2016-12" db="EMBL/GenBank/DDBJ databases">
        <title>Study of bacterial adaptation to deep sea.</title>
        <authorList>
            <person name="Song J."/>
            <person name="Yoshizawa S."/>
            <person name="Kogure K."/>
        </authorList>
    </citation>
    <scope>NUCLEOTIDE SEQUENCE [LARGE SCALE GENOMIC DNA]</scope>
    <source>
        <strain evidence="4 5">SAORIC-165</strain>
    </source>
</reference>
<dbReference type="PANTHER" id="PTHR30469">
    <property type="entry name" value="MULTIDRUG RESISTANCE PROTEIN MDTA"/>
    <property type="match status" value="1"/>
</dbReference>